<evidence type="ECO:0000313" key="5">
    <source>
        <dbReference type="Proteomes" id="UP000794436"/>
    </source>
</evidence>
<dbReference type="Pfam" id="PF08699">
    <property type="entry name" value="ArgoL1"/>
    <property type="match status" value="1"/>
</dbReference>
<reference evidence="4" key="1">
    <citation type="submission" date="2019-03" db="EMBL/GenBank/DDBJ databases">
        <title>Long read genome sequence of the mycoparasitic Pythium oligandrum ATCC 38472 isolated from sugarbeet rhizosphere.</title>
        <authorList>
            <person name="Gaulin E."/>
        </authorList>
    </citation>
    <scope>NUCLEOTIDE SEQUENCE</scope>
    <source>
        <strain evidence="4">ATCC 38472_TT</strain>
    </source>
</reference>
<dbReference type="AlphaFoldDB" id="A0A8K1CGR0"/>
<dbReference type="Gene3D" id="3.30.420.10">
    <property type="entry name" value="Ribonuclease H-like superfamily/Ribonuclease H"/>
    <property type="match status" value="1"/>
</dbReference>
<dbReference type="Gene3D" id="2.170.260.10">
    <property type="entry name" value="paz domain"/>
    <property type="match status" value="1"/>
</dbReference>
<dbReference type="CDD" id="cd02846">
    <property type="entry name" value="PAZ_argonaute_like"/>
    <property type="match status" value="1"/>
</dbReference>
<name>A0A8K1CGR0_PYTOL</name>
<organism evidence="4 5">
    <name type="scientific">Pythium oligandrum</name>
    <name type="common">Mycoparasitic fungus</name>
    <dbReference type="NCBI Taxonomy" id="41045"/>
    <lineage>
        <taxon>Eukaryota</taxon>
        <taxon>Sar</taxon>
        <taxon>Stramenopiles</taxon>
        <taxon>Oomycota</taxon>
        <taxon>Peronosporomycetes</taxon>
        <taxon>Pythiales</taxon>
        <taxon>Pythiaceae</taxon>
        <taxon>Pythium</taxon>
    </lineage>
</organism>
<dbReference type="Gene3D" id="3.40.50.2300">
    <property type="match status" value="1"/>
</dbReference>
<feature type="domain" description="PAZ" evidence="2">
    <location>
        <begin position="223"/>
        <end position="338"/>
    </location>
</feature>
<dbReference type="Pfam" id="PF16486">
    <property type="entry name" value="ArgoN"/>
    <property type="match status" value="1"/>
</dbReference>
<dbReference type="OrthoDB" id="186607at2759"/>
<dbReference type="SUPFAM" id="SSF101690">
    <property type="entry name" value="PAZ domain"/>
    <property type="match status" value="1"/>
</dbReference>
<dbReference type="InterPro" id="IPR036397">
    <property type="entry name" value="RNaseH_sf"/>
</dbReference>
<evidence type="ECO:0000313" key="4">
    <source>
        <dbReference type="EMBL" id="TMW63067.1"/>
    </source>
</evidence>
<dbReference type="PANTHER" id="PTHR22891">
    <property type="entry name" value="EUKARYOTIC TRANSLATION INITIATION FACTOR 2C"/>
    <property type="match status" value="1"/>
</dbReference>
<dbReference type="GO" id="GO:0003723">
    <property type="term" value="F:RNA binding"/>
    <property type="evidence" value="ECO:0007669"/>
    <property type="project" value="InterPro"/>
</dbReference>
<dbReference type="InterPro" id="IPR014811">
    <property type="entry name" value="ArgoL1"/>
</dbReference>
<keyword evidence="5" id="KW-1185">Reference proteome</keyword>
<dbReference type="EMBL" id="SPLM01000073">
    <property type="protein sequence ID" value="TMW63067.1"/>
    <property type="molecule type" value="Genomic_DNA"/>
</dbReference>
<dbReference type="PROSITE" id="PS50821">
    <property type="entry name" value="PAZ"/>
    <property type="match status" value="1"/>
</dbReference>
<comment type="similarity">
    <text evidence="1">Belongs to the argonaute family.</text>
</comment>
<protein>
    <submittedName>
        <fullName evidence="4">Uncharacterized protein</fullName>
    </submittedName>
</protein>
<accession>A0A8K1CGR0</accession>
<evidence type="ECO:0000259" key="2">
    <source>
        <dbReference type="PROSITE" id="PS50821"/>
    </source>
</evidence>
<comment type="caution">
    <text evidence="4">The sequence shown here is derived from an EMBL/GenBank/DDBJ whole genome shotgun (WGS) entry which is preliminary data.</text>
</comment>
<gene>
    <name evidence="4" type="ORF">Poli38472_005685</name>
</gene>
<dbReference type="InterPro" id="IPR003100">
    <property type="entry name" value="PAZ_dom"/>
</dbReference>
<dbReference type="Pfam" id="PF02170">
    <property type="entry name" value="PAZ"/>
    <property type="match status" value="1"/>
</dbReference>
<dbReference type="PROSITE" id="PS50822">
    <property type="entry name" value="PIWI"/>
    <property type="match status" value="1"/>
</dbReference>
<dbReference type="Proteomes" id="UP000794436">
    <property type="component" value="Unassembled WGS sequence"/>
</dbReference>
<feature type="domain" description="Piwi" evidence="3">
    <location>
        <begin position="464"/>
        <end position="706"/>
    </location>
</feature>
<dbReference type="Pfam" id="PF02171">
    <property type="entry name" value="Piwi"/>
    <property type="match status" value="1"/>
</dbReference>
<proteinExistence type="inferred from homology"/>
<dbReference type="SMART" id="SM00949">
    <property type="entry name" value="PAZ"/>
    <property type="match status" value="1"/>
</dbReference>
<dbReference type="SMART" id="SM01163">
    <property type="entry name" value="DUF1785"/>
    <property type="match status" value="1"/>
</dbReference>
<dbReference type="SUPFAM" id="SSF53098">
    <property type="entry name" value="Ribonuclease H-like"/>
    <property type="match status" value="1"/>
</dbReference>
<dbReference type="InterPro" id="IPR036085">
    <property type="entry name" value="PAZ_dom_sf"/>
</dbReference>
<dbReference type="SMART" id="SM00950">
    <property type="entry name" value="Piwi"/>
    <property type="match status" value="1"/>
</dbReference>
<evidence type="ECO:0000259" key="3">
    <source>
        <dbReference type="PROSITE" id="PS50822"/>
    </source>
</evidence>
<dbReference type="InterPro" id="IPR032474">
    <property type="entry name" value="Argonaute_N"/>
</dbReference>
<dbReference type="InterPro" id="IPR012337">
    <property type="entry name" value="RNaseH-like_sf"/>
</dbReference>
<sequence length="724" mass="79568">MASLPRRPAAAARAGRAIQVAVNHFRVRVDTGRGDINQYDVDIEHATPRAPVDGQRRPPSTLQSALRRRVIRAMLALAPEFESVAAVSGEQRLVFTNGRLNQDHFVVRDVVPTGSTERGGAFHVTVRFASVKRVAQLDAVFAGRLDVTPYDVLQALDVVMRHTAVLRLELVGRTLVNPMSGNRQSLGGGVSCVTGYYQSLRPTQSRLTLNVDRAFACFYESKPLIDFCQEVLGIQGALRPPLTHAQTRTLTDALKNVRVDVTHRQGANGGRLGYRIDSVTGLSAEQQTFEDENGREQTVAAFFAAQYTSLQFPKLPCVHVGVVNRKVYLPLEVCFVSGKQRVRAKLSGRQTSSMIRFACVAPQERKRVIETALREDARFQEDPRLPAYALTSWSVIDLCGGRLRDQKLNRFLLALCRVLASMGITTPSQLPPLIRPQRRHEPVRSVLTRAVASARSRFSSPAQLVLCVAPGKDAALYGEVKRAGDVELGVVTQCCLLSHVEATKDAYLRNFALKMNVKLGGINWVLQEEEGRGTGGRGAPPRALDVTNEPTLVCGADVSHPSPSDTQSPSIAALVGSLDRFHATHTAIYRAQTHRVEYVEDMEEMMGELLTRFETSRGVLPTRVLYFRDGVSEGQFGMVQGDEVGAIKRALQRKTANAANVRVSAIVIKKRHHTRFFPMRRSDSDGMRAGNVSAGTVVDSVVCHPQELAMQVSKAPHAHVTIML</sequence>
<evidence type="ECO:0000256" key="1">
    <source>
        <dbReference type="RuleBase" id="RU361178"/>
    </source>
</evidence>
<dbReference type="InterPro" id="IPR003165">
    <property type="entry name" value="Piwi"/>
</dbReference>